<accession>A0AA88ZQ98</accession>
<feature type="domain" description="DUF4007" evidence="1">
    <location>
        <begin position="12"/>
        <end position="294"/>
    </location>
</feature>
<dbReference type="Proteomes" id="UP000030016">
    <property type="component" value="Unassembled WGS sequence"/>
</dbReference>
<gene>
    <name evidence="2" type="ORF">Z969_09150</name>
</gene>
<evidence type="ECO:0000313" key="3">
    <source>
        <dbReference type="Proteomes" id="UP000030016"/>
    </source>
</evidence>
<dbReference type="InterPro" id="IPR025248">
    <property type="entry name" value="DUF4007"/>
</dbReference>
<dbReference type="AlphaFoldDB" id="A0AA88ZQ98"/>
<evidence type="ECO:0000259" key="1">
    <source>
        <dbReference type="Pfam" id="PF13182"/>
    </source>
</evidence>
<evidence type="ECO:0000313" key="2">
    <source>
        <dbReference type="EMBL" id="KGN00915.1"/>
    </source>
</evidence>
<dbReference type="Pfam" id="PF13182">
    <property type="entry name" value="DUF4007"/>
    <property type="match status" value="1"/>
</dbReference>
<organism evidence="2 3">
    <name type="scientific">Clostridium novyi A str. 4570</name>
    <dbReference type="NCBI Taxonomy" id="1444290"/>
    <lineage>
        <taxon>Bacteria</taxon>
        <taxon>Bacillati</taxon>
        <taxon>Bacillota</taxon>
        <taxon>Clostridia</taxon>
        <taxon>Eubacteriales</taxon>
        <taxon>Clostridiaceae</taxon>
        <taxon>Clostridium</taxon>
    </lineage>
</organism>
<dbReference type="EMBL" id="JDRX01000026">
    <property type="protein sequence ID" value="KGN00915.1"/>
    <property type="molecule type" value="Genomic_DNA"/>
</dbReference>
<protein>
    <recommendedName>
        <fullName evidence="1">DUF4007 domain-containing protein</fullName>
    </recommendedName>
</protein>
<reference evidence="2 3" key="1">
    <citation type="submission" date="2014-01" db="EMBL/GenBank/DDBJ databases">
        <title>Plasmidome dynamics in the species complex Clostridium novyi sensu lato converts strains of independent lineages into distinctly different pathogens.</title>
        <authorList>
            <person name="Skarin H."/>
            <person name="Segerman B."/>
        </authorList>
    </citation>
    <scope>NUCLEOTIDE SEQUENCE [LARGE SCALE GENOMIC DNA]</scope>
    <source>
        <strain evidence="2 3">4570</strain>
    </source>
</reference>
<comment type="caution">
    <text evidence="2">The sequence shown here is derived from an EMBL/GenBank/DDBJ whole genome shotgun (WGS) entry which is preliminary data.</text>
</comment>
<sequence>MSNEKNKFKLKGHESFYIREGWLRKGIKNIQQDSLVFLNNPEQLGVGSNMAKSIRYWLQATGLTEERRVKGAKREQILTEDFGKIINEYDPYFEDIFTLWLLHYKIAKNKEFCTSWYLFFNEFKGEEFAKEDLIYNMKVLMNKLAMGKDFSEKSLIDDCQCILKTYSYENYNDKNPEENIMSIFNELHILEKKKNKNGIEYFSRKKPSINKLDKLVVYYVILDNIKNQDNSTSISSILEDSCNAGKIFNLDRNILNEYLDMLMNDGYISINRTAGLDKIYIKKGYKKEVLKAYYEELQE</sequence>
<proteinExistence type="predicted"/>
<dbReference type="RefSeq" id="WP_039250570.1">
    <property type="nucleotide sequence ID" value="NZ_JDRX01000026.1"/>
</dbReference>
<name>A0AA88ZQ98_CLONO</name>